<dbReference type="Proteomes" id="UP000481153">
    <property type="component" value="Unassembled WGS sequence"/>
</dbReference>
<evidence type="ECO:0000256" key="3">
    <source>
        <dbReference type="ARBA" id="ARBA00022833"/>
    </source>
</evidence>
<dbReference type="InterPro" id="IPR023393">
    <property type="entry name" value="START-like_dom_sf"/>
</dbReference>
<evidence type="ECO:0000313" key="8">
    <source>
        <dbReference type="Proteomes" id="UP000481153"/>
    </source>
</evidence>
<reference evidence="7 8" key="1">
    <citation type="submission" date="2019-07" db="EMBL/GenBank/DDBJ databases">
        <title>Genomics analysis of Aphanomyces spp. identifies a new class of oomycete effector associated with host adaptation.</title>
        <authorList>
            <person name="Gaulin E."/>
        </authorList>
    </citation>
    <scope>NUCLEOTIDE SEQUENCE [LARGE SCALE GENOMIC DNA]</scope>
    <source>
        <strain evidence="7 8">ATCC 201684</strain>
    </source>
</reference>
<evidence type="ECO:0000256" key="1">
    <source>
        <dbReference type="ARBA" id="ARBA00022723"/>
    </source>
</evidence>
<dbReference type="InterPro" id="IPR013083">
    <property type="entry name" value="Znf_RING/FYVE/PHD"/>
</dbReference>
<dbReference type="Gene3D" id="3.30.530.20">
    <property type="match status" value="1"/>
</dbReference>
<keyword evidence="8" id="KW-1185">Reference proteome</keyword>
<evidence type="ECO:0008006" key="9">
    <source>
        <dbReference type="Google" id="ProtNLM"/>
    </source>
</evidence>
<dbReference type="VEuPathDB" id="FungiDB:AeMF1_015635"/>
<dbReference type="GO" id="GO:0008270">
    <property type="term" value="F:zinc ion binding"/>
    <property type="evidence" value="ECO:0007669"/>
    <property type="project" value="UniProtKB-KW"/>
</dbReference>
<dbReference type="SUPFAM" id="SSF55961">
    <property type="entry name" value="Bet v1-like"/>
    <property type="match status" value="1"/>
</dbReference>
<organism evidence="7 8">
    <name type="scientific">Aphanomyces euteiches</name>
    <dbReference type="NCBI Taxonomy" id="100861"/>
    <lineage>
        <taxon>Eukaryota</taxon>
        <taxon>Sar</taxon>
        <taxon>Stramenopiles</taxon>
        <taxon>Oomycota</taxon>
        <taxon>Saprolegniomycetes</taxon>
        <taxon>Saprolegniales</taxon>
        <taxon>Verrucalvaceae</taxon>
        <taxon>Aphanomyces</taxon>
    </lineage>
</organism>
<accession>A0A6G0W5Q0</accession>
<evidence type="ECO:0000259" key="5">
    <source>
        <dbReference type="PROSITE" id="PS50178"/>
    </source>
</evidence>
<evidence type="ECO:0000313" key="7">
    <source>
        <dbReference type="EMBL" id="KAF0722337.1"/>
    </source>
</evidence>
<dbReference type="SMART" id="SM00064">
    <property type="entry name" value="FYVE"/>
    <property type="match status" value="1"/>
</dbReference>
<dbReference type="Gene3D" id="3.30.40.10">
    <property type="entry name" value="Zinc/RING finger domain, C3HC4 (zinc finger)"/>
    <property type="match status" value="1"/>
</dbReference>
<keyword evidence="3" id="KW-0862">Zinc</keyword>
<feature type="domain" description="START" evidence="6">
    <location>
        <begin position="73"/>
        <end position="256"/>
    </location>
</feature>
<protein>
    <recommendedName>
        <fullName evidence="9">FYVE-type domain-containing protein</fullName>
    </recommendedName>
</protein>
<dbReference type="InterPro" id="IPR011011">
    <property type="entry name" value="Znf_FYVE_PHD"/>
</dbReference>
<sequence>MLDLRMDNEKTPHLVLLHSSNVMHCTTAAPLPCDSFKCPPLSKEAMMRYHTMGRQSADALVAKAKLVGGAYDWKLHKDAAELKIYKHCSFSAFQGRSTRYCGVMEVVGDLDEYLDVFRYDSTDQARECYRRFGSACVDVAVLHTISQSNPYRPNDSTRITWCLLKSRLDGLVARRDFVVLETEYEFQLNGRRAWVRSCRSIELSAFPDMQKQLRCRRGYMHDMGQVVVESDRPGYLHMTHVADMDMKGMAPSWVMDFTIKSWLRSMTSVDRFMRENRLSRTPFLNYTELCPPEERSTCSLCRRKFCLLRKKSNCFKCGDVVCRACNRLWNLKVDDYAFQLRACLPCSLNNSAEPSSWPANSHYGTITTLAWPELLTKITAWTLRDIEQDTEVSIDLSDYVDSGRERPVDPIVLDIPSIQGGLEALSTWKLKSKCY</sequence>
<dbReference type="PANTHER" id="PTHR13510:SF44">
    <property type="entry name" value="RABENOSYN-5"/>
    <property type="match status" value="1"/>
</dbReference>
<dbReference type="GO" id="GO:0008289">
    <property type="term" value="F:lipid binding"/>
    <property type="evidence" value="ECO:0007669"/>
    <property type="project" value="InterPro"/>
</dbReference>
<dbReference type="InterPro" id="IPR017455">
    <property type="entry name" value="Znf_FYVE-rel"/>
</dbReference>
<evidence type="ECO:0000256" key="2">
    <source>
        <dbReference type="ARBA" id="ARBA00022771"/>
    </source>
</evidence>
<feature type="domain" description="FYVE-type" evidence="5">
    <location>
        <begin position="292"/>
        <end position="351"/>
    </location>
</feature>
<dbReference type="CDD" id="cd00065">
    <property type="entry name" value="FYVE_like_SF"/>
    <property type="match status" value="1"/>
</dbReference>
<dbReference type="PROSITE" id="PS50848">
    <property type="entry name" value="START"/>
    <property type="match status" value="1"/>
</dbReference>
<dbReference type="AlphaFoldDB" id="A0A6G0W5Q0"/>
<keyword evidence="1" id="KW-0479">Metal-binding</keyword>
<dbReference type="SUPFAM" id="SSF57903">
    <property type="entry name" value="FYVE/PHD zinc finger"/>
    <property type="match status" value="1"/>
</dbReference>
<proteinExistence type="predicted"/>
<comment type="caution">
    <text evidence="7">The sequence shown here is derived from an EMBL/GenBank/DDBJ whole genome shotgun (WGS) entry which is preliminary data.</text>
</comment>
<dbReference type="PANTHER" id="PTHR13510">
    <property type="entry name" value="FYVE-FINGER-CONTAINING RAB5 EFFECTOR PROTEIN RABENOSYN-5-RELATED"/>
    <property type="match status" value="1"/>
</dbReference>
<dbReference type="EMBL" id="VJMJ01000338">
    <property type="protein sequence ID" value="KAF0722337.1"/>
    <property type="molecule type" value="Genomic_DNA"/>
</dbReference>
<dbReference type="PROSITE" id="PS50178">
    <property type="entry name" value="ZF_FYVE"/>
    <property type="match status" value="1"/>
</dbReference>
<name>A0A6G0W5Q0_9STRA</name>
<evidence type="ECO:0000256" key="4">
    <source>
        <dbReference type="PROSITE-ProRule" id="PRU00091"/>
    </source>
</evidence>
<gene>
    <name evidence="7" type="ORF">Ae201684_018503</name>
</gene>
<dbReference type="InterPro" id="IPR002913">
    <property type="entry name" value="START_lipid-bd_dom"/>
</dbReference>
<evidence type="ECO:0000259" key="6">
    <source>
        <dbReference type="PROSITE" id="PS50848"/>
    </source>
</evidence>
<keyword evidence="2 4" id="KW-0863">Zinc-finger</keyword>
<dbReference type="InterPro" id="IPR000306">
    <property type="entry name" value="Znf_FYVE"/>
</dbReference>
<dbReference type="InterPro" id="IPR052727">
    <property type="entry name" value="Rab4/Rab5_effector"/>
</dbReference>